<dbReference type="Proteomes" id="UP001187531">
    <property type="component" value="Unassembled WGS sequence"/>
</dbReference>
<sequence length="258" mass="29281">MGNKAFSDPSGDAGEGSCFTVVFLCWSLLSYFCAEFTEIMCKNGIQLLHSLPYHPNSNGVAERTVRTFKDQIKNLGTSQARLFLGRELRNRLDLLKPTSVTDHKEKSKPTVGPRKYNVGDAVLVRDYANPDRPVWVQGVILLRLTSVTDHKEKSKPTEGPRKYNLGDAVLVRDYANHDRPVWVQGVILKCVTSIIYLVKVNNYVWKHHIDQMQDCTIKGLPVDIDRGVTKAQNDYELIRQQWRRSVQDSRSYKGADTG</sequence>
<comment type="caution">
    <text evidence="1">The sequence shown here is derived from an EMBL/GenBank/DDBJ whole genome shotgun (WGS) entry which is preliminary data.</text>
</comment>
<dbReference type="AlphaFoldDB" id="A0AA88LLC2"/>
<dbReference type="SUPFAM" id="SSF53098">
    <property type="entry name" value="Ribonuclease H-like"/>
    <property type="match status" value="1"/>
</dbReference>
<dbReference type="InterPro" id="IPR050951">
    <property type="entry name" value="Retrovirus_Pol_polyprotein"/>
</dbReference>
<dbReference type="GO" id="GO:0003676">
    <property type="term" value="F:nucleic acid binding"/>
    <property type="evidence" value="ECO:0007669"/>
    <property type="project" value="InterPro"/>
</dbReference>
<accession>A0AA88LLC2</accession>
<name>A0AA88LLC2_ARTSF</name>
<dbReference type="EMBL" id="JAVRJZ010000002">
    <property type="protein sequence ID" value="KAK2726375.1"/>
    <property type="molecule type" value="Genomic_DNA"/>
</dbReference>
<evidence type="ECO:0008006" key="3">
    <source>
        <dbReference type="Google" id="ProtNLM"/>
    </source>
</evidence>
<dbReference type="PANTHER" id="PTHR37984:SF5">
    <property type="entry name" value="PROTEIN NYNRIN-LIKE"/>
    <property type="match status" value="1"/>
</dbReference>
<organism evidence="1 2">
    <name type="scientific">Artemia franciscana</name>
    <name type="common">Brine shrimp</name>
    <name type="synonym">Artemia sanfranciscana</name>
    <dbReference type="NCBI Taxonomy" id="6661"/>
    <lineage>
        <taxon>Eukaryota</taxon>
        <taxon>Metazoa</taxon>
        <taxon>Ecdysozoa</taxon>
        <taxon>Arthropoda</taxon>
        <taxon>Crustacea</taxon>
        <taxon>Branchiopoda</taxon>
        <taxon>Anostraca</taxon>
        <taxon>Artemiidae</taxon>
        <taxon>Artemia</taxon>
    </lineage>
</organism>
<evidence type="ECO:0000313" key="1">
    <source>
        <dbReference type="EMBL" id="KAK2726375.1"/>
    </source>
</evidence>
<protein>
    <recommendedName>
        <fullName evidence="3">Integrase catalytic domain-containing protein</fullName>
    </recommendedName>
</protein>
<gene>
    <name evidence="1" type="ORF">QYM36_000720</name>
</gene>
<dbReference type="PANTHER" id="PTHR37984">
    <property type="entry name" value="PROTEIN CBG26694"/>
    <property type="match status" value="1"/>
</dbReference>
<dbReference type="Gene3D" id="3.30.420.10">
    <property type="entry name" value="Ribonuclease H-like superfamily/Ribonuclease H"/>
    <property type="match status" value="1"/>
</dbReference>
<dbReference type="InterPro" id="IPR012337">
    <property type="entry name" value="RNaseH-like_sf"/>
</dbReference>
<dbReference type="InterPro" id="IPR036397">
    <property type="entry name" value="RNaseH_sf"/>
</dbReference>
<reference evidence="1" key="1">
    <citation type="submission" date="2023-07" db="EMBL/GenBank/DDBJ databases">
        <title>Chromosome-level genome assembly of Artemia franciscana.</title>
        <authorList>
            <person name="Jo E."/>
        </authorList>
    </citation>
    <scope>NUCLEOTIDE SEQUENCE</scope>
    <source>
        <tissue evidence="1">Whole body</tissue>
    </source>
</reference>
<evidence type="ECO:0000313" key="2">
    <source>
        <dbReference type="Proteomes" id="UP001187531"/>
    </source>
</evidence>
<keyword evidence="2" id="KW-1185">Reference proteome</keyword>
<proteinExistence type="predicted"/>